<proteinExistence type="predicted"/>
<evidence type="ECO:0000313" key="2">
    <source>
        <dbReference type="Proteomes" id="UP000534294"/>
    </source>
</evidence>
<protein>
    <submittedName>
        <fullName evidence="1">Uncharacterized protein</fullName>
    </submittedName>
</protein>
<dbReference type="EMBL" id="JACHIF010000001">
    <property type="protein sequence ID" value="MBB5036332.1"/>
    <property type="molecule type" value="Genomic_DNA"/>
</dbReference>
<reference evidence="1 2" key="1">
    <citation type="submission" date="2020-08" db="EMBL/GenBank/DDBJ databases">
        <title>Genomic Encyclopedia of Type Strains, Phase IV (KMG-IV): sequencing the most valuable type-strain genomes for metagenomic binning, comparative biology and taxonomic classification.</title>
        <authorList>
            <person name="Goeker M."/>
        </authorList>
    </citation>
    <scope>NUCLEOTIDE SEQUENCE [LARGE SCALE GENOMIC DNA]</scope>
    <source>
        <strain evidence="1 2">DSM 12251</strain>
    </source>
</reference>
<gene>
    <name evidence="1" type="ORF">HNQ64_000566</name>
</gene>
<organism evidence="1 2">
    <name type="scientific">Prosthecobacter dejongeii</name>
    <dbReference type="NCBI Taxonomy" id="48465"/>
    <lineage>
        <taxon>Bacteria</taxon>
        <taxon>Pseudomonadati</taxon>
        <taxon>Verrucomicrobiota</taxon>
        <taxon>Verrucomicrobiia</taxon>
        <taxon>Verrucomicrobiales</taxon>
        <taxon>Verrucomicrobiaceae</taxon>
        <taxon>Prosthecobacter</taxon>
    </lineage>
</organism>
<dbReference type="AlphaFoldDB" id="A0A7W8DNH6"/>
<accession>A0A7W8DNH6</accession>
<evidence type="ECO:0000313" key="1">
    <source>
        <dbReference type="EMBL" id="MBB5036332.1"/>
    </source>
</evidence>
<keyword evidence="2" id="KW-1185">Reference proteome</keyword>
<dbReference type="RefSeq" id="WP_184205105.1">
    <property type="nucleotide sequence ID" value="NZ_JACHIF010000001.1"/>
</dbReference>
<name>A0A7W8DNH6_9BACT</name>
<comment type="caution">
    <text evidence="1">The sequence shown here is derived from an EMBL/GenBank/DDBJ whole genome shotgun (WGS) entry which is preliminary data.</text>
</comment>
<sequence length="288" mass="32032">MKTAEIIKWGRWRIAWVSSGNLDEVGKLLRSGEIDGVGLNPHHGFTGDPSFLNELPSFAGIIVTETGSLDCQTLPRFNELRFISLGGMRLRGFDFREFINLVDLRIVWHSGDILPSSGDSLESLYLKGYKPKTKDLNALSSFANLEALELVQAGVTSLDGVQRLARLRQIDVSYCKALVTIAALISTPIEQVHFEACGNIQDIPLLSRCARVRSIKLSSCGKLQSLSFLEESKTIEEFRFVKTEVADGDMSPLLKLKSVGFINKRDYSHTSEQVNEFISRRAANSDHP</sequence>
<dbReference type="Gene3D" id="3.80.10.10">
    <property type="entry name" value="Ribonuclease Inhibitor"/>
    <property type="match status" value="1"/>
</dbReference>
<dbReference type="SUPFAM" id="SSF52058">
    <property type="entry name" value="L domain-like"/>
    <property type="match status" value="1"/>
</dbReference>
<dbReference type="Proteomes" id="UP000534294">
    <property type="component" value="Unassembled WGS sequence"/>
</dbReference>
<dbReference type="InterPro" id="IPR032675">
    <property type="entry name" value="LRR_dom_sf"/>
</dbReference>